<dbReference type="InterPro" id="IPR050491">
    <property type="entry name" value="AmpC-like"/>
</dbReference>
<feature type="domain" description="Beta-lactamase-related" evidence="2">
    <location>
        <begin position="35"/>
        <end position="342"/>
    </location>
</feature>
<dbReference type="PANTHER" id="PTHR46825:SF9">
    <property type="entry name" value="BETA-LACTAMASE-RELATED DOMAIN-CONTAINING PROTEIN"/>
    <property type="match status" value="1"/>
</dbReference>
<evidence type="ECO:0000259" key="2">
    <source>
        <dbReference type="Pfam" id="PF00144"/>
    </source>
</evidence>
<accession>A0A521CPS1</accession>
<gene>
    <name evidence="3" type="ORF">SAMN06265171_103175</name>
</gene>
<keyword evidence="4" id="KW-1185">Reference proteome</keyword>
<reference evidence="3 4" key="1">
    <citation type="submission" date="2017-05" db="EMBL/GenBank/DDBJ databases">
        <authorList>
            <person name="Varghese N."/>
            <person name="Submissions S."/>
        </authorList>
    </citation>
    <scope>NUCLEOTIDE SEQUENCE [LARGE SCALE GENOMIC DNA]</scope>
    <source>
        <strain evidence="3 4">DSM 29371</strain>
    </source>
</reference>
<proteinExistence type="predicted"/>
<evidence type="ECO:0000313" key="4">
    <source>
        <dbReference type="Proteomes" id="UP000316916"/>
    </source>
</evidence>
<evidence type="ECO:0000313" key="3">
    <source>
        <dbReference type="EMBL" id="SMO60660.1"/>
    </source>
</evidence>
<protein>
    <submittedName>
        <fullName evidence="3">CubicO group peptidase, beta-lactamase class C family</fullName>
    </submittedName>
</protein>
<dbReference type="Pfam" id="PF00144">
    <property type="entry name" value="Beta-lactamase"/>
    <property type="match status" value="1"/>
</dbReference>
<feature type="chain" id="PRO_5022243078" evidence="1">
    <location>
        <begin position="23"/>
        <end position="369"/>
    </location>
</feature>
<dbReference type="Gene3D" id="3.40.710.10">
    <property type="entry name" value="DD-peptidase/beta-lactamase superfamily"/>
    <property type="match status" value="1"/>
</dbReference>
<dbReference type="SUPFAM" id="SSF56601">
    <property type="entry name" value="beta-lactamase/transpeptidase-like"/>
    <property type="match status" value="1"/>
</dbReference>
<keyword evidence="1" id="KW-0732">Signal</keyword>
<dbReference type="EMBL" id="FXTC01000003">
    <property type="protein sequence ID" value="SMO60660.1"/>
    <property type="molecule type" value="Genomic_DNA"/>
</dbReference>
<evidence type="ECO:0000256" key="1">
    <source>
        <dbReference type="SAM" id="SignalP"/>
    </source>
</evidence>
<feature type="signal peptide" evidence="1">
    <location>
        <begin position="1"/>
        <end position="22"/>
    </location>
</feature>
<dbReference type="Proteomes" id="UP000316916">
    <property type="component" value="Unassembled WGS sequence"/>
</dbReference>
<name>A0A521CPS1_9FLAO</name>
<organism evidence="3 4">
    <name type="scientific">Chryseobacterium rhizoplanae</name>
    <dbReference type="NCBI Taxonomy" id="1609531"/>
    <lineage>
        <taxon>Bacteria</taxon>
        <taxon>Pseudomonadati</taxon>
        <taxon>Bacteroidota</taxon>
        <taxon>Flavobacteriia</taxon>
        <taxon>Flavobacteriales</taxon>
        <taxon>Weeksellaceae</taxon>
        <taxon>Chryseobacterium group</taxon>
        <taxon>Chryseobacterium</taxon>
    </lineage>
</organism>
<dbReference type="InterPro" id="IPR001466">
    <property type="entry name" value="Beta-lactam-related"/>
</dbReference>
<sequence>MIIKKLVSFLILLLFFSNTMDAQIHTKGYEKKIDSIIQTEFGNENEPGGVFLITQKGKNLYRKAFGKANLELNVNMTPENVFQIGSMTKQFTAVAILMLEQQGKLSVNDPISKYIKDYPNGDKITIHHLLTHTSGIKDFTKMKSISSIAQKEMKPEEMVNFFKNEPVDFAPGEKFDYNNSGYVVLGYIIELVSGNSYEDFIKKNIFDTTGMTHSYYASDRKVILQRAYGYHKKEQGFVNKTVISFSVPFSSGSLMSTVDDMLKWQQALLQNTLLNSTETQKAFQKYKLNSGEEFTYGYGWHLKDINGTPDREHGGSVFGFKSMGVYIPSEDIYVIGFSNCDCHSPTEVTRNIAKATLSEVKTSSKKTYK</sequence>
<dbReference type="PANTHER" id="PTHR46825">
    <property type="entry name" value="D-ALANYL-D-ALANINE-CARBOXYPEPTIDASE/ENDOPEPTIDASE AMPH"/>
    <property type="match status" value="1"/>
</dbReference>
<dbReference type="RefSeq" id="WP_185149906.1">
    <property type="nucleotide sequence ID" value="NZ_FXTC01000003.1"/>
</dbReference>
<dbReference type="AlphaFoldDB" id="A0A521CPS1"/>
<dbReference type="InterPro" id="IPR012338">
    <property type="entry name" value="Beta-lactam/transpept-like"/>
</dbReference>